<gene>
    <name evidence="2" type="ORF">CDG68_16350</name>
</gene>
<organism evidence="2 3">
    <name type="scientific">Acinetobacter wuhouensis</name>
    <dbReference type="NCBI Taxonomy" id="1879050"/>
    <lineage>
        <taxon>Bacteria</taxon>
        <taxon>Pseudomonadati</taxon>
        <taxon>Pseudomonadota</taxon>
        <taxon>Gammaproteobacteria</taxon>
        <taxon>Moraxellales</taxon>
        <taxon>Moraxellaceae</taxon>
        <taxon>Acinetobacter</taxon>
    </lineage>
</organism>
<evidence type="ECO:0000313" key="2">
    <source>
        <dbReference type="EMBL" id="AYO56327.1"/>
    </source>
</evidence>
<dbReference type="AlphaFoldDB" id="A0A3G2T8Z1"/>
<dbReference type="RefSeq" id="WP_087552512.1">
    <property type="nucleotide sequence ID" value="NZ_CP033133.1"/>
</dbReference>
<feature type="compositionally biased region" description="Basic and acidic residues" evidence="1">
    <location>
        <begin position="34"/>
        <end position="73"/>
    </location>
</feature>
<sequence length="80" mass="9563">MLQKILLLGVLGVSLTGCIVAPYDDGYDRGGYGHRHDSDRRWDQRRDDKRGDDHRWDKRQGNQNNQDDRRNRPDWNWNGR</sequence>
<evidence type="ECO:0000313" key="3">
    <source>
        <dbReference type="Proteomes" id="UP000279962"/>
    </source>
</evidence>
<dbReference type="Proteomes" id="UP000279962">
    <property type="component" value="Chromosome"/>
</dbReference>
<reference evidence="2 3" key="1">
    <citation type="submission" date="2018-10" db="EMBL/GenBank/DDBJ databases">
        <title>The complete genome of Acinetobacter wuhouensis strain WCHAW010062.</title>
        <authorList>
            <person name="Hu Y."/>
            <person name="Long H."/>
            <person name="Feng Y."/>
            <person name="Zong Z."/>
        </authorList>
    </citation>
    <scope>NUCLEOTIDE SEQUENCE [LARGE SCALE GENOMIC DNA]</scope>
    <source>
        <strain evidence="2 3">WCHAW010062</strain>
    </source>
</reference>
<dbReference type="PROSITE" id="PS51257">
    <property type="entry name" value="PROKAR_LIPOPROTEIN"/>
    <property type="match status" value="1"/>
</dbReference>
<protein>
    <recommendedName>
        <fullName evidence="4">Lipoprotein</fullName>
    </recommendedName>
</protein>
<evidence type="ECO:0000256" key="1">
    <source>
        <dbReference type="SAM" id="MobiDB-lite"/>
    </source>
</evidence>
<accession>A0A3G2T8Z1</accession>
<proteinExistence type="predicted"/>
<feature type="region of interest" description="Disordered" evidence="1">
    <location>
        <begin position="24"/>
        <end position="80"/>
    </location>
</feature>
<dbReference type="EMBL" id="CP033133">
    <property type="protein sequence ID" value="AYO56327.1"/>
    <property type="molecule type" value="Genomic_DNA"/>
</dbReference>
<evidence type="ECO:0008006" key="4">
    <source>
        <dbReference type="Google" id="ProtNLM"/>
    </source>
</evidence>
<name>A0A3G2T8Z1_9GAMM</name>